<feature type="domain" description="WxL Interacting Protein host binding" evidence="2">
    <location>
        <begin position="156"/>
        <end position="289"/>
    </location>
</feature>
<protein>
    <submittedName>
        <fullName evidence="3">Cell wall surface anchor family protein, putative</fullName>
    </submittedName>
</protein>
<dbReference type="InterPro" id="IPR010317">
    <property type="entry name" value="WxLIP_PGBD"/>
</dbReference>
<dbReference type="InterPro" id="IPR021759">
    <property type="entry name" value="WxLIP_HBD"/>
</dbReference>
<proteinExistence type="predicted"/>
<evidence type="ECO:0000259" key="1">
    <source>
        <dbReference type="Pfam" id="PF06030"/>
    </source>
</evidence>
<name>A0A1V8W7G5_ENTHR</name>
<dbReference type="STRING" id="1354.A6P53_04305"/>
<evidence type="ECO:0000313" key="4">
    <source>
        <dbReference type="Proteomes" id="UP000352698"/>
    </source>
</evidence>
<dbReference type="Pfam" id="PF06030">
    <property type="entry name" value="WxLIP_PGBD"/>
    <property type="match status" value="1"/>
</dbReference>
<dbReference type="EMBL" id="CABEEP010000001">
    <property type="protein sequence ID" value="VTQ62509.1"/>
    <property type="molecule type" value="Genomic_DNA"/>
</dbReference>
<gene>
    <name evidence="3" type="ORF">NCTC12204_01029</name>
</gene>
<evidence type="ECO:0000313" key="3">
    <source>
        <dbReference type="EMBL" id="VTQ62509.1"/>
    </source>
</evidence>
<dbReference type="Pfam" id="PF11797">
    <property type="entry name" value="WxLIP_HBD"/>
    <property type="match status" value="1"/>
</dbReference>
<accession>A0A1V8W7G5</accession>
<sequence length="331" mass="37821">MKKWFWILPFFFLLMGNLNIYGESLQSFDAQIQVNESTPSTNDNYFDLQLKPGQESTLNVLVTNLKETEITIIPSFNRAKTNQLGVVEYSGRNQDRPNNLPIDIEKIVSVDKQKFTLAGHEQKKIPLTIKMPEKDFDGVIAGGLYLQEEPKKDIQGNIQHVFSREIAVLLKTQLNKIQPNLELKKAAPTQINQRNAIKATLENTNAAYLSSARIHYEIKKEQQQTPVLTGTQPISFAPNSGTDYLIFLEGKEFEPGTYQLMTNVKNKEINWQQKINFTISQKTAATYNEQNISTTKDEPQNNWLLWLAGGIIFALVLIIVFLLYIVKKKKR</sequence>
<dbReference type="RefSeq" id="WP_010737307.1">
    <property type="nucleotide sequence ID" value="NZ_BSWW01000021.1"/>
</dbReference>
<comment type="caution">
    <text evidence="3">The sequence shown here is derived from an EMBL/GenBank/DDBJ whole genome shotgun (WGS) entry which is preliminary data.</text>
</comment>
<feature type="domain" description="WxL Interacting Protein peptidoglycan binding" evidence="1">
    <location>
        <begin position="28"/>
        <end position="148"/>
    </location>
</feature>
<organism evidence="3 4">
    <name type="scientific">Enterococcus hirae</name>
    <dbReference type="NCBI Taxonomy" id="1354"/>
    <lineage>
        <taxon>Bacteria</taxon>
        <taxon>Bacillati</taxon>
        <taxon>Bacillota</taxon>
        <taxon>Bacilli</taxon>
        <taxon>Lactobacillales</taxon>
        <taxon>Enterococcaceae</taxon>
        <taxon>Enterococcus</taxon>
    </lineage>
</organism>
<dbReference type="AlphaFoldDB" id="A0A1V8W7G5"/>
<dbReference type="Proteomes" id="UP000352698">
    <property type="component" value="Unassembled WGS sequence"/>
</dbReference>
<reference evidence="3 4" key="1">
    <citation type="submission" date="2019-05" db="EMBL/GenBank/DDBJ databases">
        <authorList>
            <consortium name="Pathogen Informatics"/>
        </authorList>
    </citation>
    <scope>NUCLEOTIDE SEQUENCE [LARGE SCALE GENOMIC DNA]</scope>
    <source>
        <strain evidence="3 4">NCTC12204</strain>
    </source>
</reference>
<evidence type="ECO:0000259" key="2">
    <source>
        <dbReference type="Pfam" id="PF11797"/>
    </source>
</evidence>